<comment type="caution">
    <text evidence="14">The sequence shown here is derived from an EMBL/GenBank/DDBJ whole genome shotgun (WGS) entry which is preliminary data.</text>
</comment>
<dbReference type="HAMAP" id="MF_01322">
    <property type="entry name" value="RNApol_bact_RpoC"/>
    <property type="match status" value="1"/>
</dbReference>
<evidence type="ECO:0000256" key="11">
    <source>
        <dbReference type="SAM" id="Coils"/>
    </source>
</evidence>
<reference evidence="14" key="1">
    <citation type="submission" date="2023-06" db="EMBL/GenBank/DDBJ databases">
        <authorList>
            <person name="Zeman M."/>
            <person name="Kubasova T."/>
            <person name="Jahodarova E."/>
            <person name="Nykrynova M."/>
            <person name="Rychlik I."/>
        </authorList>
    </citation>
    <scope>NUCLEOTIDE SEQUENCE</scope>
    <source>
        <strain evidence="14">15_COKtk</strain>
    </source>
</reference>
<evidence type="ECO:0000256" key="10">
    <source>
        <dbReference type="RuleBase" id="RU004279"/>
    </source>
</evidence>
<keyword evidence="6 9" id="KW-0479">Metal-binding</keyword>
<evidence type="ECO:0000256" key="6">
    <source>
        <dbReference type="ARBA" id="ARBA00022723"/>
    </source>
</evidence>
<dbReference type="InterPro" id="IPR000722">
    <property type="entry name" value="RNA_pol_asu"/>
</dbReference>
<feature type="binding site" evidence="9">
    <location>
        <position position="965"/>
    </location>
    <ligand>
        <name>Zn(2+)</name>
        <dbReference type="ChEBI" id="CHEBI:29105"/>
        <label>2</label>
    </ligand>
</feature>
<keyword evidence="9" id="KW-0460">Magnesium</keyword>
<protein>
    <recommendedName>
        <fullName evidence="9">DNA-directed RNA polymerase subunit beta'</fullName>
        <shortName evidence="9">RNAP subunit beta'</shortName>
        <ecNumber evidence="9">2.7.7.6</ecNumber>
    </recommendedName>
    <alternativeName>
        <fullName evidence="9">RNA polymerase subunit beta'</fullName>
    </alternativeName>
    <alternativeName>
        <fullName evidence="9">Transcriptase subunit beta'</fullName>
    </alternativeName>
</protein>
<feature type="binding site" evidence="9">
    <location>
        <position position="539"/>
    </location>
    <ligand>
        <name>Mg(2+)</name>
        <dbReference type="ChEBI" id="CHEBI:18420"/>
    </ligand>
</feature>
<dbReference type="InterPro" id="IPR007081">
    <property type="entry name" value="RNA_pol_Rpb1_5"/>
</dbReference>
<dbReference type="GO" id="GO:0003677">
    <property type="term" value="F:DNA binding"/>
    <property type="evidence" value="ECO:0007669"/>
    <property type="project" value="UniProtKB-UniRule"/>
</dbReference>
<dbReference type="PANTHER" id="PTHR19376">
    <property type="entry name" value="DNA-DIRECTED RNA POLYMERASE"/>
    <property type="match status" value="1"/>
</dbReference>
<gene>
    <name evidence="9" type="primary">rpoC</name>
    <name evidence="14" type="ORF">QVN40_05160</name>
</gene>
<comment type="cofactor">
    <cofactor evidence="9">
        <name>Mg(2+)</name>
        <dbReference type="ChEBI" id="CHEBI:18420"/>
    </cofactor>
    <text evidence="9">Binds 1 Mg(2+) ion per subunit.</text>
</comment>
<dbReference type="Proteomes" id="UP001168505">
    <property type="component" value="Unassembled WGS sequence"/>
</dbReference>
<dbReference type="InterPro" id="IPR044893">
    <property type="entry name" value="RNA_pol_Rpb1_clamp_domain"/>
</dbReference>
<comment type="function">
    <text evidence="1 9 10">DNA-dependent RNA polymerase catalyzes the transcription of DNA into RNA using the four ribonucleoside triphosphates as substrates.</text>
</comment>
<evidence type="ECO:0000256" key="4">
    <source>
        <dbReference type="ARBA" id="ARBA00022679"/>
    </source>
</evidence>
<dbReference type="Gene3D" id="1.10.40.90">
    <property type="match status" value="1"/>
</dbReference>
<dbReference type="GO" id="GO:0008270">
    <property type="term" value="F:zinc ion binding"/>
    <property type="evidence" value="ECO:0007669"/>
    <property type="project" value="UniProtKB-UniRule"/>
</dbReference>
<feature type="binding site" evidence="9">
    <location>
        <position position="537"/>
    </location>
    <ligand>
        <name>Mg(2+)</name>
        <dbReference type="ChEBI" id="CHEBI:18420"/>
    </ligand>
</feature>
<dbReference type="EC" id="2.7.7.6" evidence="9"/>
<feature type="binding site" evidence="9">
    <location>
        <position position="62"/>
    </location>
    <ligand>
        <name>Zn(2+)</name>
        <dbReference type="ChEBI" id="CHEBI:29105"/>
        <label>1</label>
    </ligand>
</feature>
<keyword evidence="9" id="KW-0862">Zinc</keyword>
<dbReference type="Pfam" id="PF04997">
    <property type="entry name" value="RNA_pol_Rpb1_1"/>
    <property type="match status" value="1"/>
</dbReference>
<feature type="binding site" evidence="9">
    <location>
        <position position="975"/>
    </location>
    <ligand>
        <name>Zn(2+)</name>
        <dbReference type="ChEBI" id="CHEBI:29105"/>
        <label>2</label>
    </ligand>
</feature>
<keyword evidence="7 9" id="KW-0804">Transcription</keyword>
<dbReference type="GO" id="GO:0000287">
    <property type="term" value="F:magnesium ion binding"/>
    <property type="evidence" value="ECO:0007669"/>
    <property type="project" value="UniProtKB-UniRule"/>
</dbReference>
<dbReference type="InterPro" id="IPR045867">
    <property type="entry name" value="DNA-dir_RpoC_beta_prime"/>
</dbReference>
<dbReference type="Pfam" id="PF05000">
    <property type="entry name" value="RNA_pol_Rpb1_4"/>
    <property type="match status" value="1"/>
</dbReference>
<dbReference type="SUPFAM" id="SSF47789">
    <property type="entry name" value="C-terminal domain of RNA polymerase alpha subunit"/>
    <property type="match status" value="1"/>
</dbReference>
<dbReference type="InterPro" id="IPR007083">
    <property type="entry name" value="RNA_pol_Rpb1_4"/>
</dbReference>
<dbReference type="Pfam" id="PF04998">
    <property type="entry name" value="RNA_pol_Rpb1_5"/>
    <property type="match status" value="1"/>
</dbReference>
<evidence type="ECO:0000256" key="12">
    <source>
        <dbReference type="SAM" id="MobiDB-lite"/>
    </source>
</evidence>
<dbReference type="Gene3D" id="2.40.40.20">
    <property type="match status" value="1"/>
</dbReference>
<evidence type="ECO:0000256" key="8">
    <source>
        <dbReference type="ARBA" id="ARBA00048552"/>
    </source>
</evidence>
<dbReference type="RefSeq" id="WP_289826965.1">
    <property type="nucleotide sequence ID" value="NZ_JAUEIR010000004.1"/>
</dbReference>
<dbReference type="SUPFAM" id="SSF64484">
    <property type="entry name" value="beta and beta-prime subunits of DNA dependent RNA-polymerase"/>
    <property type="match status" value="1"/>
</dbReference>
<keyword evidence="5 9" id="KW-0548">Nucleotidyltransferase</keyword>
<dbReference type="NCBIfam" id="NF011498">
    <property type="entry name" value="PRK14906.1"/>
    <property type="match status" value="1"/>
</dbReference>
<comment type="catalytic activity">
    <reaction evidence="8 9 10">
        <text>RNA(n) + a ribonucleoside 5'-triphosphate = RNA(n+1) + diphosphate</text>
        <dbReference type="Rhea" id="RHEA:21248"/>
        <dbReference type="Rhea" id="RHEA-COMP:14527"/>
        <dbReference type="Rhea" id="RHEA-COMP:17342"/>
        <dbReference type="ChEBI" id="CHEBI:33019"/>
        <dbReference type="ChEBI" id="CHEBI:61557"/>
        <dbReference type="ChEBI" id="CHEBI:140395"/>
        <dbReference type="EC" id="2.7.7.6"/>
    </reaction>
</comment>
<feature type="binding site" evidence="9">
    <location>
        <position position="535"/>
    </location>
    <ligand>
        <name>Mg(2+)</name>
        <dbReference type="ChEBI" id="CHEBI:18420"/>
    </ligand>
</feature>
<dbReference type="Pfam" id="PF03118">
    <property type="entry name" value="RNA_pol_A_CTD"/>
    <property type="match status" value="1"/>
</dbReference>
<dbReference type="Gene3D" id="1.10.1790.20">
    <property type="match status" value="1"/>
</dbReference>
<dbReference type="GO" id="GO:0003899">
    <property type="term" value="F:DNA-directed RNA polymerase activity"/>
    <property type="evidence" value="ECO:0007669"/>
    <property type="project" value="UniProtKB-UniRule"/>
</dbReference>
<dbReference type="InterPro" id="IPR006592">
    <property type="entry name" value="RNA_pol_N"/>
</dbReference>
<feature type="coiled-coil region" evidence="11">
    <location>
        <begin position="144"/>
        <end position="175"/>
    </location>
</feature>
<dbReference type="Gene3D" id="1.10.132.30">
    <property type="match status" value="1"/>
</dbReference>
<proteinExistence type="inferred from homology"/>
<dbReference type="Gene3D" id="4.10.860.120">
    <property type="entry name" value="RNA polymerase II, clamp domain"/>
    <property type="match status" value="1"/>
</dbReference>
<feature type="region of interest" description="Disordered" evidence="12">
    <location>
        <begin position="1434"/>
        <end position="1466"/>
    </location>
</feature>
<feature type="domain" description="RNA polymerase N-terminal" evidence="13">
    <location>
        <begin position="310"/>
        <end position="589"/>
    </location>
</feature>
<dbReference type="EMBL" id="JAUEIR010000004">
    <property type="protein sequence ID" value="MDN0069092.1"/>
    <property type="molecule type" value="Genomic_DNA"/>
</dbReference>
<feature type="binding site" evidence="9">
    <location>
        <position position="77"/>
    </location>
    <ligand>
        <name>Zn(2+)</name>
        <dbReference type="ChEBI" id="CHEBI:29105"/>
        <label>1</label>
    </ligand>
</feature>
<evidence type="ECO:0000256" key="2">
    <source>
        <dbReference type="ARBA" id="ARBA00006460"/>
    </source>
</evidence>
<dbReference type="Pfam" id="PF00623">
    <property type="entry name" value="RNA_pol_Rpb1_2"/>
    <property type="match status" value="1"/>
</dbReference>
<keyword evidence="11" id="KW-0175">Coiled coil</keyword>
<feature type="binding site" evidence="9">
    <location>
        <position position="894"/>
    </location>
    <ligand>
        <name>Zn(2+)</name>
        <dbReference type="ChEBI" id="CHEBI:29105"/>
        <label>2</label>
    </ligand>
</feature>
<dbReference type="Gene3D" id="2.40.50.100">
    <property type="match status" value="1"/>
</dbReference>
<name>A0AAW7JRQ4_9ACTN</name>
<dbReference type="SMART" id="SM00663">
    <property type="entry name" value="RPOLA_N"/>
    <property type="match status" value="1"/>
</dbReference>
<dbReference type="GO" id="GO:0000428">
    <property type="term" value="C:DNA-directed RNA polymerase complex"/>
    <property type="evidence" value="ECO:0007669"/>
    <property type="project" value="UniProtKB-KW"/>
</dbReference>
<dbReference type="CDD" id="cd01609">
    <property type="entry name" value="RNAP_beta'_N"/>
    <property type="match status" value="1"/>
</dbReference>
<dbReference type="Gene3D" id="1.10.274.100">
    <property type="entry name" value="RNA polymerase Rpb1, domain 3"/>
    <property type="match status" value="1"/>
</dbReference>
<feature type="binding site" evidence="9">
    <location>
        <position position="80"/>
    </location>
    <ligand>
        <name>Zn(2+)</name>
        <dbReference type="ChEBI" id="CHEBI:29105"/>
        <label>1</label>
    </ligand>
</feature>
<dbReference type="Pfam" id="PF04983">
    <property type="entry name" value="RNA_pol_Rpb1_3"/>
    <property type="match status" value="1"/>
</dbReference>
<dbReference type="InterPro" id="IPR011260">
    <property type="entry name" value="RNAP_asu_C"/>
</dbReference>
<evidence type="ECO:0000313" key="15">
    <source>
        <dbReference type="Proteomes" id="UP001168505"/>
    </source>
</evidence>
<comment type="subunit">
    <text evidence="9">The RNAP catalytic core consists of 2 alpha, 1 beta, 1 beta' and 1 omega subunit. When a sigma factor is associated with the core the holoenzyme is formed, which can initiate transcription.</text>
</comment>
<dbReference type="InterPro" id="IPR012754">
    <property type="entry name" value="DNA-dir_RpoC_beta_prime_bact"/>
</dbReference>
<dbReference type="InterPro" id="IPR038120">
    <property type="entry name" value="Rpb1_funnel_sf"/>
</dbReference>
<comment type="similarity">
    <text evidence="2 9 10">Belongs to the RNA polymerase beta' chain family.</text>
</comment>
<comment type="cofactor">
    <cofactor evidence="9">
        <name>Zn(2+)</name>
        <dbReference type="ChEBI" id="CHEBI:29105"/>
    </cofactor>
    <text evidence="9">Binds 2 Zn(2+) ions per subunit.</text>
</comment>
<keyword evidence="4 9" id="KW-0808">Transferase</keyword>
<evidence type="ECO:0000256" key="7">
    <source>
        <dbReference type="ARBA" id="ARBA00023163"/>
    </source>
</evidence>
<reference evidence="14" key="2">
    <citation type="submission" date="2023-08" db="EMBL/GenBank/DDBJ databases">
        <title>Identification and characterization of horizontal gene transfer across gut microbiota members of farm animals based on homology search.</title>
        <authorList>
            <person name="Schwarzerova J."/>
            <person name="Nykrynova M."/>
            <person name="Jureckova K."/>
            <person name="Cejkova D."/>
            <person name="Rychlik I."/>
        </authorList>
    </citation>
    <scope>NUCLEOTIDE SEQUENCE</scope>
    <source>
        <strain evidence="14">15_COKtk</strain>
    </source>
</reference>
<evidence type="ECO:0000256" key="3">
    <source>
        <dbReference type="ARBA" id="ARBA00022478"/>
    </source>
</evidence>
<dbReference type="InterPro" id="IPR007080">
    <property type="entry name" value="RNA_pol_Rpb1_1"/>
</dbReference>
<evidence type="ECO:0000259" key="13">
    <source>
        <dbReference type="SMART" id="SM00663"/>
    </source>
</evidence>
<dbReference type="CDD" id="cd02655">
    <property type="entry name" value="RNAP_beta'_C"/>
    <property type="match status" value="1"/>
</dbReference>
<dbReference type="NCBIfam" id="TIGR02386">
    <property type="entry name" value="rpoC_TIGR"/>
    <property type="match status" value="1"/>
</dbReference>
<dbReference type="InterPro" id="IPR042102">
    <property type="entry name" value="RNA_pol_Rpb1_3_sf"/>
</dbReference>
<accession>A0AAW7JRQ4</accession>
<dbReference type="Gene3D" id="1.10.150.20">
    <property type="entry name" value="5' to 3' exonuclease, C-terminal subdomain"/>
    <property type="match status" value="1"/>
</dbReference>
<keyword evidence="3 9" id="KW-0240">DNA-directed RNA polymerase</keyword>
<feature type="binding site" evidence="9">
    <location>
        <position position="64"/>
    </location>
    <ligand>
        <name>Zn(2+)</name>
        <dbReference type="ChEBI" id="CHEBI:29105"/>
        <label>1</label>
    </ligand>
</feature>
<dbReference type="GO" id="GO:0006351">
    <property type="term" value="P:DNA-templated transcription"/>
    <property type="evidence" value="ECO:0007669"/>
    <property type="project" value="UniProtKB-UniRule"/>
</dbReference>
<organism evidence="14 15">
    <name type="scientific">Collinsella ihumii</name>
    <dbReference type="NCBI Taxonomy" id="1720204"/>
    <lineage>
        <taxon>Bacteria</taxon>
        <taxon>Bacillati</taxon>
        <taxon>Actinomycetota</taxon>
        <taxon>Coriobacteriia</taxon>
        <taxon>Coriobacteriales</taxon>
        <taxon>Coriobacteriaceae</taxon>
        <taxon>Collinsella</taxon>
    </lineage>
</organism>
<evidence type="ECO:0000256" key="9">
    <source>
        <dbReference type="HAMAP-Rule" id="MF_01322"/>
    </source>
</evidence>
<feature type="binding site" evidence="9">
    <location>
        <position position="972"/>
    </location>
    <ligand>
        <name>Zn(2+)</name>
        <dbReference type="ChEBI" id="CHEBI:29105"/>
        <label>2</label>
    </ligand>
</feature>
<evidence type="ECO:0000256" key="1">
    <source>
        <dbReference type="ARBA" id="ARBA00004026"/>
    </source>
</evidence>
<sequence length="1491" mass="165777">MADFESTDFDAVKISLASADQIRSWSHGEVKKPETINYRTLKPEKDGLFCEKIFGPAKDWECSCGKYKGIRFKGIVCERCGVEVTSAKVRRERMGHIELAAPVSHIWYFKSPTSFPMSRLLDIKSKDLEKVLYFASYIITHVDYEAREADAEDLREELAADLEEIDAECARQIESLKAQGDPENFDEFSDEEPLTPEEIAAGIVDIEEETKDEKQLRSDAFQAFMQLTERDLISDEPLFREMKRYYSMYFEGGMGAEAIRDLLSAIDLPKEAERLKAIIADEDGQKQKREKAVKRLEVVDAFLKGGNDPANMILDVIPVIPPDLRPMVQLDGGRFAASDLNDLYRRVINRNNRLKRLLDLDAPAIIVNNEKRMLQEAVDALFDNGRRGRPVSGRGGRPLKSLAEALKGKQGRFRQNLLGKRVDYSGRSVIVTDPKLKLHQCGLPKTMALELFKPFVMKRLVELGKVENIKGAKRAIDRSASFVWDILEEVIDGRLVLLNRAPTLHRLSIQAFEPVLVEGKAIHLHPLVCSPFNADFDGDQMSVHVPLSQQAQAEARVLMLSANNLRSPASGKPVNVPSQDMIIGVYYLTQVRDGLSGEGHVFASFDDALNAYDARTEVDLQAKIMVRVSSEQANVFTEDGRKLFRVMNGRGDAVDYDVTGSKTARFETSIGRIIFNQQCLPADYEFINYKMAKGDVSKLVADCCDRYPQAEVGPILDAIKYAGFHFATRAGLTISLWDALIPEDKPQILDVAQKRVDQINEYFEEGFINEQERHIEVVNEWTAATDTVAAKMLDMFDEENPIYMMADSGARGSKAQLRQLGGMRGLMADMSGETIDLPIKANFREGLLPLEYFISTYGARKGLVDTASHTSDSGYLTRRLVDVAQDVIVREEDCGTTEGVTYNLIIPGTDDINADLVGRCFIEDVVAPDGETLFHTDEYIESVADLQKMIDHGMKKVKLRALLTCRSKYGVCQKCYGWDLSTRRPVAIGTAVGIIAAQSIGEPGTQLTMRTIHSGGVAGVEDITQGLPTVGRMFDVVGNVNEKILGREADLAPYSGVLSIKPEKAEYIIQILDTDDPTRILDERRVPASVRFMPGIEDGAEIRAGDQITKGFVNFRNLRKLTDIESTMHTFVESVKDVYTSQGVDLNDKHIEVIARQMLRRVQITNPGDSRYLLGQYVDRYEFADEVDRVARRGGTPPAAEPVILGTLKVASSIDSWLSSASFIRTAGVLTEAAIEGKVDHLLDLKSNVIVGKKIPAGTGLKPYANATLTYRTADGYVNIDGPTSPASKSLPDWAPSELKELDEQLPQQLDWTGYDEYGTGDGSFTRNGRTISAEDARLYLFDDLGVSQRWTNKFSEVGIETVGDLVGKSEEDLLRIDGIGAKAIEELRDGLEAHNLLYILDNTDDVADEEDLSQLLQMVFSPDGPDDILLGTSAPRHHFDSDEEMIGAPAEDSSKKDASSGIINEDMASLDELLNQLVDNDDHHPEEQED</sequence>
<evidence type="ECO:0000256" key="5">
    <source>
        <dbReference type="ARBA" id="ARBA00022695"/>
    </source>
</evidence>
<evidence type="ECO:0000313" key="14">
    <source>
        <dbReference type="EMBL" id="MDN0069092.1"/>
    </source>
</evidence>
<dbReference type="PANTHER" id="PTHR19376:SF54">
    <property type="entry name" value="DNA-DIRECTED RNA POLYMERASE SUBUNIT BETA"/>
    <property type="match status" value="1"/>
</dbReference>
<dbReference type="InterPro" id="IPR007066">
    <property type="entry name" value="RNA_pol_Rpb1_3"/>
</dbReference>
<dbReference type="Gene3D" id="1.10.150.390">
    <property type="match status" value="1"/>
</dbReference>